<name>A0A8B6DAE4_MYTGA</name>
<protein>
    <submittedName>
        <fullName evidence="1">Uncharacterized protein</fullName>
    </submittedName>
</protein>
<proteinExistence type="predicted"/>
<evidence type="ECO:0000313" key="2">
    <source>
        <dbReference type="Proteomes" id="UP000596742"/>
    </source>
</evidence>
<gene>
    <name evidence="1" type="ORF">MGAL_10B075220</name>
</gene>
<sequence>YSAENRIEGTDLSLGLVWSADKIEECKAVSKLLHKSEKNMIGYYNDDFFANIFKIQNMKSIKYIKMH</sequence>
<dbReference type="Proteomes" id="UP000596742">
    <property type="component" value="Unassembled WGS sequence"/>
</dbReference>
<feature type="non-terminal residue" evidence="1">
    <location>
        <position position="1"/>
    </location>
</feature>
<comment type="caution">
    <text evidence="1">The sequence shown here is derived from an EMBL/GenBank/DDBJ whole genome shotgun (WGS) entry which is preliminary data.</text>
</comment>
<accession>A0A8B6DAE4</accession>
<keyword evidence="2" id="KW-1185">Reference proteome</keyword>
<dbReference type="AlphaFoldDB" id="A0A8B6DAE4"/>
<dbReference type="EMBL" id="UYJE01003146">
    <property type="protein sequence ID" value="VDI16956.1"/>
    <property type="molecule type" value="Genomic_DNA"/>
</dbReference>
<feature type="non-terminal residue" evidence="1">
    <location>
        <position position="67"/>
    </location>
</feature>
<evidence type="ECO:0000313" key="1">
    <source>
        <dbReference type="EMBL" id="VDI16956.1"/>
    </source>
</evidence>
<reference evidence="1" key="1">
    <citation type="submission" date="2018-11" db="EMBL/GenBank/DDBJ databases">
        <authorList>
            <person name="Alioto T."/>
            <person name="Alioto T."/>
        </authorList>
    </citation>
    <scope>NUCLEOTIDE SEQUENCE</scope>
</reference>
<organism evidence="1 2">
    <name type="scientific">Mytilus galloprovincialis</name>
    <name type="common">Mediterranean mussel</name>
    <dbReference type="NCBI Taxonomy" id="29158"/>
    <lineage>
        <taxon>Eukaryota</taxon>
        <taxon>Metazoa</taxon>
        <taxon>Spiralia</taxon>
        <taxon>Lophotrochozoa</taxon>
        <taxon>Mollusca</taxon>
        <taxon>Bivalvia</taxon>
        <taxon>Autobranchia</taxon>
        <taxon>Pteriomorphia</taxon>
        <taxon>Mytilida</taxon>
        <taxon>Mytiloidea</taxon>
        <taxon>Mytilidae</taxon>
        <taxon>Mytilinae</taxon>
        <taxon>Mytilus</taxon>
    </lineage>
</organism>